<dbReference type="Gene3D" id="1.10.1660.10">
    <property type="match status" value="1"/>
</dbReference>
<name>A0A2A9DT79_9MICO</name>
<dbReference type="EMBL" id="PDJE01000001">
    <property type="protein sequence ID" value="PFG29571.1"/>
    <property type="molecule type" value="Genomic_DNA"/>
</dbReference>
<evidence type="ECO:0000313" key="8">
    <source>
        <dbReference type="Proteomes" id="UP000221369"/>
    </source>
</evidence>
<dbReference type="InterPro" id="IPR012925">
    <property type="entry name" value="TipAS_dom"/>
</dbReference>
<dbReference type="PRINTS" id="PR00040">
    <property type="entry name" value="HTHMERR"/>
</dbReference>
<dbReference type="Proteomes" id="UP000221369">
    <property type="component" value="Unassembled WGS sequence"/>
</dbReference>
<dbReference type="InterPro" id="IPR009061">
    <property type="entry name" value="DNA-bd_dom_put_sf"/>
</dbReference>
<dbReference type="SUPFAM" id="SSF89082">
    <property type="entry name" value="Antibiotic binding domain of TipA-like multidrug resistance regulators"/>
    <property type="match status" value="1"/>
</dbReference>
<protein>
    <submittedName>
        <fullName evidence="7">DNA-binding transcriptional MerR regulator</fullName>
    </submittedName>
</protein>
<dbReference type="InterPro" id="IPR047057">
    <property type="entry name" value="MerR_fam"/>
</dbReference>
<evidence type="ECO:0000256" key="4">
    <source>
        <dbReference type="ARBA" id="ARBA00023163"/>
    </source>
</evidence>
<keyword evidence="2 7" id="KW-0238">DNA-binding</keyword>
<dbReference type="InterPro" id="IPR036244">
    <property type="entry name" value="TipA-like_antibiotic-bd"/>
</dbReference>
<sequence length="261" mass="29488">MSGLTVGAVAHRTGVTVRTLHHWDDIGLVTPSARSSAGYRQYGPRDLARVHRVLIYRELGLPLESIREVLNSDATLSAATLRAQRDQLEQRIADLQSMQRALDRMIGAVDEGILLSADEQLRIFGETWDPAWTKQARDTWGDTEQWAQYAERAANRDTRDWEEIAEQTRRLDTMLADAMRRGVRAGMSEANELAEAHRRSMSRYFDCSVSMHVCIGRRCASDPDFRAHFDTIAPGLAVWLRDVIDANAREHGVDPDSATWE</sequence>
<dbReference type="PANTHER" id="PTHR30204">
    <property type="entry name" value="REDOX-CYCLING DRUG-SENSING TRANSCRIPTIONAL ACTIVATOR SOXR"/>
    <property type="match status" value="1"/>
</dbReference>
<keyword evidence="8" id="KW-1185">Reference proteome</keyword>
<evidence type="ECO:0000256" key="1">
    <source>
        <dbReference type="ARBA" id="ARBA00023015"/>
    </source>
</evidence>
<keyword evidence="4" id="KW-0804">Transcription</keyword>
<dbReference type="SUPFAM" id="SSF46955">
    <property type="entry name" value="Putative DNA-binding domain"/>
    <property type="match status" value="1"/>
</dbReference>
<dbReference type="CDD" id="cd01106">
    <property type="entry name" value="HTH_TipAL-Mta"/>
    <property type="match status" value="1"/>
</dbReference>
<dbReference type="PROSITE" id="PS50937">
    <property type="entry name" value="HTH_MERR_2"/>
    <property type="match status" value="1"/>
</dbReference>
<dbReference type="InterPro" id="IPR000551">
    <property type="entry name" value="MerR-type_HTH_dom"/>
</dbReference>
<evidence type="ECO:0000256" key="2">
    <source>
        <dbReference type="ARBA" id="ARBA00023125"/>
    </source>
</evidence>
<evidence type="ECO:0000256" key="3">
    <source>
        <dbReference type="ARBA" id="ARBA00023159"/>
    </source>
</evidence>
<gene>
    <name evidence="7" type="ORF">ATJ78_0478</name>
</gene>
<feature type="coiled-coil region" evidence="5">
    <location>
        <begin position="71"/>
        <end position="105"/>
    </location>
</feature>
<dbReference type="Gene3D" id="1.10.490.50">
    <property type="entry name" value="Antibiotic binding domain of TipA-like multidrug resistance regulators"/>
    <property type="match status" value="1"/>
</dbReference>
<dbReference type="GO" id="GO:0003700">
    <property type="term" value="F:DNA-binding transcription factor activity"/>
    <property type="evidence" value="ECO:0007669"/>
    <property type="project" value="InterPro"/>
</dbReference>
<accession>A0A2A9DT79</accession>
<dbReference type="SMART" id="SM00422">
    <property type="entry name" value="HTH_MERR"/>
    <property type="match status" value="1"/>
</dbReference>
<keyword evidence="1" id="KW-0805">Transcription regulation</keyword>
<dbReference type="AlphaFoldDB" id="A0A2A9DT79"/>
<dbReference type="Pfam" id="PF13411">
    <property type="entry name" value="MerR_1"/>
    <property type="match status" value="1"/>
</dbReference>
<proteinExistence type="predicted"/>
<keyword evidence="3" id="KW-0010">Activator</keyword>
<keyword evidence="5" id="KW-0175">Coiled coil</keyword>
<organism evidence="7 8">
    <name type="scientific">Paramicrobacterium agarici</name>
    <dbReference type="NCBI Taxonomy" id="630514"/>
    <lineage>
        <taxon>Bacteria</taxon>
        <taxon>Bacillati</taxon>
        <taxon>Actinomycetota</taxon>
        <taxon>Actinomycetes</taxon>
        <taxon>Micrococcales</taxon>
        <taxon>Microbacteriaceae</taxon>
        <taxon>Paramicrobacterium</taxon>
    </lineage>
</organism>
<evidence type="ECO:0000259" key="6">
    <source>
        <dbReference type="PROSITE" id="PS50937"/>
    </source>
</evidence>
<evidence type="ECO:0000256" key="5">
    <source>
        <dbReference type="SAM" id="Coils"/>
    </source>
</evidence>
<dbReference type="GO" id="GO:0003677">
    <property type="term" value="F:DNA binding"/>
    <property type="evidence" value="ECO:0007669"/>
    <property type="project" value="UniProtKB-KW"/>
</dbReference>
<reference evidence="7 8" key="1">
    <citation type="submission" date="2017-10" db="EMBL/GenBank/DDBJ databases">
        <title>Sequencing the genomes of 1000 actinobacteria strains.</title>
        <authorList>
            <person name="Klenk H.-P."/>
        </authorList>
    </citation>
    <scope>NUCLEOTIDE SEQUENCE [LARGE SCALE GENOMIC DNA]</scope>
    <source>
        <strain evidence="7 8">DSM 21798</strain>
    </source>
</reference>
<comment type="caution">
    <text evidence="7">The sequence shown here is derived from an EMBL/GenBank/DDBJ whole genome shotgun (WGS) entry which is preliminary data.</text>
</comment>
<dbReference type="Pfam" id="PF07739">
    <property type="entry name" value="TipAS"/>
    <property type="match status" value="1"/>
</dbReference>
<feature type="domain" description="HTH merR-type" evidence="6">
    <location>
        <begin position="3"/>
        <end position="72"/>
    </location>
</feature>
<dbReference type="PANTHER" id="PTHR30204:SF90">
    <property type="entry name" value="HTH-TYPE TRANSCRIPTIONAL ACTIVATOR MTA"/>
    <property type="match status" value="1"/>
</dbReference>
<evidence type="ECO:0000313" key="7">
    <source>
        <dbReference type="EMBL" id="PFG29571.1"/>
    </source>
</evidence>
<dbReference type="PROSITE" id="PS00552">
    <property type="entry name" value="HTH_MERR_1"/>
    <property type="match status" value="1"/>
</dbReference>